<evidence type="ECO:0000259" key="2">
    <source>
        <dbReference type="Pfam" id="PF03629"/>
    </source>
</evidence>
<reference evidence="3" key="1">
    <citation type="submission" date="2021-01" db="EMBL/GenBank/DDBJ databases">
        <title>Modified the classification status of verrucomicrobia.</title>
        <authorList>
            <person name="Feng X."/>
        </authorList>
    </citation>
    <scope>NUCLEOTIDE SEQUENCE</scope>
    <source>
        <strain evidence="3">KCTC 22041</strain>
    </source>
</reference>
<organism evidence="3 4">
    <name type="scientific">Luteolibacter pohnpeiensis</name>
    <dbReference type="NCBI Taxonomy" id="454153"/>
    <lineage>
        <taxon>Bacteria</taxon>
        <taxon>Pseudomonadati</taxon>
        <taxon>Verrucomicrobiota</taxon>
        <taxon>Verrucomicrobiia</taxon>
        <taxon>Verrucomicrobiales</taxon>
        <taxon>Verrucomicrobiaceae</taxon>
        <taxon>Luteolibacter</taxon>
    </lineage>
</organism>
<dbReference type="PANTHER" id="PTHR31988:SF19">
    <property type="entry name" value="9-O-ACETYL-N-ACETYLNEURAMINIC ACID DEACETYLASE-RELATED"/>
    <property type="match status" value="1"/>
</dbReference>
<name>A0A934S3I4_9BACT</name>
<evidence type="ECO:0000313" key="4">
    <source>
        <dbReference type="Proteomes" id="UP000603141"/>
    </source>
</evidence>
<sequence length="1084" mass="113701">MKSPFPYLLLLATMAHGEINIQTEQSTTALAFADQASATDLINNGQSTLASVTATSTSATFPATGINDGVYANSPYAANTYFQATTDFPAEVTYDLDVSVNTNGYDITSIDTFMGWANSAQIQANQDFTVEVSLVGSSGYIPLSNVLYQPFSSTGGTYESHVKLTDTEGVIASGVDSIRFIFGDPGSTITPNPGTVIREIDVAGTPSAAAPELPAVSVNATWSDTDAAFAEDVMTSDLVNSGQPTFSSLTSSIAPQFGAGGQNDGSYGLASTSSAAFYRTGGGRLPATLTFELNVGTNTGGYVISSVQTIAGWKSGGTQTYANQKYSLEYRLVGTSTWLAAQSVDYSPFSSASNTAAISKVVLSSPTGIIASGVDAVRFNFETPTRGTGTNNGIVIQEIDVAGYAVGDVPKQATIERPSTREVIQRGDSNTADIPISGTFSGTGDRIEARAVVMDGTTNNGTTTDWQTIVTNPTAGSYSGTLSGVAAGGWYQIEVRAVTDDTPSATAVVEKVGVGDVYVTAGQSNSANDGGPAYTPTDDRVSVRLSVSGSTWRHAYDPMPIATASDGSVWSRLGDKLAAATDLPIGFICVGVGGTQTSQWVPGQSHYDDRLKPAVQSFPDHGFRAVLWHQGETDSVYSTTAVTYAARMASIISQSRIDCGWDAPWYMAEASFHPSAVLKQEEPVTAGQRATIFADPLVFIGPTTDGFHLEDANGGKLKDTVHFNAAGMADHSDQWLEILNGTPGMTPRNGNFEDNRDSTITGLGLLSDDASQLVTTDTNTDSPSILGWRILTADGQNAADGSNGIFNPGSATYAGAVDRIQSGVMSHMNGRHVAVLDGGSAGNYFLHTTRALVKPNTAHVLKVALGVRDDPSTFGGATIEILANGETVASASFSKEDLDAMENGNAAGTFTDVGLTYTTGDTVTANQVLAIRVIKTAGAGTVLDFDNVRFLSTEVGYPAYQALYWENTEDSAAANDADPDGDGLSNAMEYALGYHPLVANSLPQVQVSTGENGTVASYSIPLNPDAADASIELEYSYDLVTWYPVSSSEDEDVTSSRLTDSWTVEINLVSHPKAFFRLVTPEDS</sequence>
<evidence type="ECO:0000256" key="1">
    <source>
        <dbReference type="ARBA" id="ARBA00022801"/>
    </source>
</evidence>
<gene>
    <name evidence="3" type="ORF">JIN85_02335</name>
</gene>
<evidence type="ECO:0000313" key="3">
    <source>
        <dbReference type="EMBL" id="MBK1881233.1"/>
    </source>
</evidence>
<dbReference type="GO" id="GO:0016788">
    <property type="term" value="F:hydrolase activity, acting on ester bonds"/>
    <property type="evidence" value="ECO:0007669"/>
    <property type="project" value="UniProtKB-ARBA"/>
</dbReference>
<protein>
    <recommendedName>
        <fullName evidence="2">Sialate O-acetylesterase domain-containing protein</fullName>
    </recommendedName>
</protein>
<dbReference type="Proteomes" id="UP000603141">
    <property type="component" value="Unassembled WGS sequence"/>
</dbReference>
<comment type="caution">
    <text evidence="3">The sequence shown here is derived from an EMBL/GenBank/DDBJ whole genome shotgun (WGS) entry which is preliminary data.</text>
</comment>
<proteinExistence type="predicted"/>
<dbReference type="AlphaFoldDB" id="A0A934S3I4"/>
<accession>A0A934S3I4</accession>
<dbReference type="Pfam" id="PF03629">
    <property type="entry name" value="SASA"/>
    <property type="match status" value="1"/>
</dbReference>
<dbReference type="RefSeq" id="WP_200267253.1">
    <property type="nucleotide sequence ID" value="NZ_JAENIJ010000003.1"/>
</dbReference>
<dbReference type="EMBL" id="JAENIJ010000003">
    <property type="protein sequence ID" value="MBK1881233.1"/>
    <property type="molecule type" value="Genomic_DNA"/>
</dbReference>
<dbReference type="InterPro" id="IPR052940">
    <property type="entry name" value="Carb_Esterase_6"/>
</dbReference>
<dbReference type="Gene3D" id="3.40.50.1110">
    <property type="entry name" value="SGNH hydrolase"/>
    <property type="match status" value="1"/>
</dbReference>
<keyword evidence="1" id="KW-0378">Hydrolase</keyword>
<feature type="domain" description="Sialate O-acetylesterase" evidence="2">
    <location>
        <begin position="515"/>
        <end position="671"/>
    </location>
</feature>
<dbReference type="SUPFAM" id="SSF52266">
    <property type="entry name" value="SGNH hydrolase"/>
    <property type="match status" value="1"/>
</dbReference>
<dbReference type="PANTHER" id="PTHR31988">
    <property type="entry name" value="ESTERASE, PUTATIVE (DUF303)-RELATED"/>
    <property type="match status" value="1"/>
</dbReference>
<dbReference type="Pfam" id="PF22825">
    <property type="entry name" value="HpiC1-like"/>
    <property type="match status" value="1"/>
</dbReference>
<keyword evidence="4" id="KW-1185">Reference proteome</keyword>
<dbReference type="InterPro" id="IPR036514">
    <property type="entry name" value="SGNH_hydro_sf"/>
</dbReference>
<dbReference type="InterPro" id="IPR005181">
    <property type="entry name" value="SASA"/>
</dbReference>
<dbReference type="InterPro" id="IPR054720">
    <property type="entry name" value="HpiC1"/>
</dbReference>